<protein>
    <submittedName>
        <fullName evidence="9">Sugar ABC transporter permease</fullName>
    </submittedName>
</protein>
<evidence type="ECO:0000256" key="4">
    <source>
        <dbReference type="ARBA" id="ARBA00022692"/>
    </source>
</evidence>
<dbReference type="AlphaFoldDB" id="A0A1V4HAA8"/>
<keyword evidence="3" id="KW-1003">Cell membrane</keyword>
<feature type="domain" description="ABC transmembrane type-1" evidence="8">
    <location>
        <begin position="83"/>
        <end position="299"/>
    </location>
</feature>
<reference evidence="10" key="1">
    <citation type="submission" date="2016-07" db="EMBL/GenBank/DDBJ databases">
        <authorList>
            <person name="Florea S."/>
            <person name="Webb J.S."/>
            <person name="Jaromczyk J."/>
            <person name="Schardl C.L."/>
        </authorList>
    </citation>
    <scope>NUCLEOTIDE SEQUENCE [LARGE SCALE GENOMIC DNA]</scope>
    <source>
        <strain evidence="10">CY1</strain>
    </source>
</reference>
<feature type="transmembrane region" description="Helical" evidence="7">
    <location>
        <begin position="87"/>
        <end position="109"/>
    </location>
</feature>
<keyword evidence="10" id="KW-1185">Reference proteome</keyword>
<organism evidence="9 10">
    <name type="scientific">Paenibacillus ferrarius</name>
    <dbReference type="NCBI Taxonomy" id="1469647"/>
    <lineage>
        <taxon>Bacteria</taxon>
        <taxon>Bacillati</taxon>
        <taxon>Bacillota</taxon>
        <taxon>Bacilli</taxon>
        <taxon>Bacillales</taxon>
        <taxon>Paenibacillaceae</taxon>
        <taxon>Paenibacillus</taxon>
    </lineage>
</organism>
<feature type="transmembrane region" description="Helical" evidence="7">
    <location>
        <begin position="121"/>
        <end position="142"/>
    </location>
</feature>
<evidence type="ECO:0000256" key="7">
    <source>
        <dbReference type="RuleBase" id="RU363032"/>
    </source>
</evidence>
<evidence type="ECO:0000256" key="5">
    <source>
        <dbReference type="ARBA" id="ARBA00022989"/>
    </source>
</evidence>
<dbReference type="SUPFAM" id="SSF161098">
    <property type="entry name" value="MetI-like"/>
    <property type="match status" value="1"/>
</dbReference>
<dbReference type="GO" id="GO:0005886">
    <property type="term" value="C:plasma membrane"/>
    <property type="evidence" value="ECO:0007669"/>
    <property type="project" value="UniProtKB-SubCell"/>
</dbReference>
<evidence type="ECO:0000313" key="9">
    <source>
        <dbReference type="EMBL" id="OPH48460.1"/>
    </source>
</evidence>
<evidence type="ECO:0000256" key="1">
    <source>
        <dbReference type="ARBA" id="ARBA00004651"/>
    </source>
</evidence>
<gene>
    <name evidence="9" type="ORF">BC351_08305</name>
</gene>
<feature type="transmembrane region" description="Helical" evidence="7">
    <location>
        <begin position="21"/>
        <end position="41"/>
    </location>
</feature>
<dbReference type="InterPro" id="IPR050809">
    <property type="entry name" value="UgpAE/MalFG_permease"/>
</dbReference>
<dbReference type="InterPro" id="IPR000515">
    <property type="entry name" value="MetI-like"/>
</dbReference>
<comment type="caution">
    <text evidence="9">The sequence shown here is derived from an EMBL/GenBank/DDBJ whole genome shotgun (WGS) entry which is preliminary data.</text>
</comment>
<evidence type="ECO:0000313" key="10">
    <source>
        <dbReference type="Proteomes" id="UP000190626"/>
    </source>
</evidence>
<dbReference type="GO" id="GO:0055085">
    <property type="term" value="P:transmembrane transport"/>
    <property type="evidence" value="ECO:0007669"/>
    <property type="project" value="InterPro"/>
</dbReference>
<keyword evidence="2 7" id="KW-0813">Transport</keyword>
<evidence type="ECO:0000256" key="3">
    <source>
        <dbReference type="ARBA" id="ARBA00022475"/>
    </source>
</evidence>
<dbReference type="PANTHER" id="PTHR43227:SF11">
    <property type="entry name" value="BLL4140 PROTEIN"/>
    <property type="match status" value="1"/>
</dbReference>
<evidence type="ECO:0000259" key="8">
    <source>
        <dbReference type="PROSITE" id="PS50928"/>
    </source>
</evidence>
<accession>A0A1V4HAA8</accession>
<sequence>MAVKIYKLGCVGWMVRIFKKNFGVTLLALPGFLLILLFNYVPLYGLLLPFKNYKYNLGIWNSPWVGLDNFGFLFNGDVLYRVLRNTILYNAVFITLGTFLSIVIALLLFELSRRFVKVYQTILFIPYFISWVVAGFAFRALFDMEHGVINSILVAVGKAPILWYSEPQYWPYILVAAAVWKGLGYGSVIYYAALMGIDAEYYDAAKIDGASKIRQAFSISVPMIKPMIIMLVILQIGSICYSDFGLFYNVTLNSSLIYQTTDVIDTFVYRSLIDIGDIGMASAAGFFQSIVGFCLVLITNFIVRRINPENSLF</sequence>
<keyword evidence="4 7" id="KW-0812">Transmembrane</keyword>
<name>A0A1V4HAA8_9BACL</name>
<dbReference type="PROSITE" id="PS50928">
    <property type="entry name" value="ABC_TM1"/>
    <property type="match status" value="1"/>
</dbReference>
<proteinExistence type="inferred from homology"/>
<feature type="transmembrane region" description="Helical" evidence="7">
    <location>
        <begin position="169"/>
        <end position="193"/>
    </location>
</feature>
<dbReference type="InterPro" id="IPR035906">
    <property type="entry name" value="MetI-like_sf"/>
</dbReference>
<evidence type="ECO:0000256" key="6">
    <source>
        <dbReference type="ARBA" id="ARBA00023136"/>
    </source>
</evidence>
<dbReference type="STRING" id="1469647.BC351_08305"/>
<dbReference type="CDD" id="cd06261">
    <property type="entry name" value="TM_PBP2"/>
    <property type="match status" value="1"/>
</dbReference>
<comment type="subcellular location">
    <subcellularLocation>
        <location evidence="1 7">Cell membrane</location>
        <topology evidence="1 7">Multi-pass membrane protein</topology>
    </subcellularLocation>
</comment>
<dbReference type="Gene3D" id="1.10.3720.10">
    <property type="entry name" value="MetI-like"/>
    <property type="match status" value="1"/>
</dbReference>
<dbReference type="Proteomes" id="UP000190626">
    <property type="component" value="Unassembled WGS sequence"/>
</dbReference>
<keyword evidence="5 7" id="KW-1133">Transmembrane helix</keyword>
<keyword evidence="6 7" id="KW-0472">Membrane</keyword>
<dbReference type="PANTHER" id="PTHR43227">
    <property type="entry name" value="BLL4140 PROTEIN"/>
    <property type="match status" value="1"/>
</dbReference>
<feature type="transmembrane region" description="Helical" evidence="7">
    <location>
        <begin position="278"/>
        <end position="303"/>
    </location>
</feature>
<evidence type="ECO:0000256" key="2">
    <source>
        <dbReference type="ARBA" id="ARBA00022448"/>
    </source>
</evidence>
<dbReference type="Pfam" id="PF00528">
    <property type="entry name" value="BPD_transp_1"/>
    <property type="match status" value="1"/>
</dbReference>
<feature type="transmembrane region" description="Helical" evidence="7">
    <location>
        <begin position="228"/>
        <end position="248"/>
    </location>
</feature>
<comment type="similarity">
    <text evidence="7">Belongs to the binding-protein-dependent transport system permease family.</text>
</comment>
<dbReference type="EMBL" id="MBTG01000045">
    <property type="protein sequence ID" value="OPH48460.1"/>
    <property type="molecule type" value="Genomic_DNA"/>
</dbReference>